<protein>
    <submittedName>
        <fullName evidence="3">Alpha/beta hydrolase</fullName>
    </submittedName>
</protein>
<keyword evidence="1 3" id="KW-0378">Hydrolase</keyword>
<evidence type="ECO:0000313" key="3">
    <source>
        <dbReference type="EMBL" id="HIR50423.1"/>
    </source>
</evidence>
<comment type="caution">
    <text evidence="3">The sequence shown here is derived from an EMBL/GenBank/DDBJ whole genome shotgun (WGS) entry which is preliminary data.</text>
</comment>
<accession>A0A9D1IWI9</accession>
<evidence type="ECO:0000313" key="4">
    <source>
        <dbReference type="Proteomes" id="UP000824239"/>
    </source>
</evidence>
<feature type="domain" description="BD-FAE-like" evidence="2">
    <location>
        <begin position="45"/>
        <end position="251"/>
    </location>
</feature>
<evidence type="ECO:0000259" key="2">
    <source>
        <dbReference type="Pfam" id="PF20434"/>
    </source>
</evidence>
<sequence>MKRTDIVMTEKLRAFLAFDLGHMDERLFPHRLADLRYSDDPDLLLDLYYPQEPRETYPVFLLVFGGGWVSGFRRSKYVEAMLAPLRFGYACAVAQYTLALDDVFPRPISDLKRAVHFLHTHARELHLDTSRLTLWGESAGGHLALETALLPDAALGLEGLSTAVSSLVIFYPVTDVDTLNDQARRCGFAESPLAADSVLGLFLGPRWQDAETRRLASPVHFLRPDMPRLWLQHGDQDTLVPYLQSEELARAMEARCPAVPLHYECAPGLVHTDPWFFTDANLRRMFRFLEETP</sequence>
<dbReference type="AlphaFoldDB" id="A0A9D1IWI9"/>
<dbReference type="Pfam" id="PF20434">
    <property type="entry name" value="BD-FAE"/>
    <property type="match status" value="1"/>
</dbReference>
<reference evidence="3" key="2">
    <citation type="journal article" date="2021" name="PeerJ">
        <title>Extensive microbial diversity within the chicken gut microbiome revealed by metagenomics and culture.</title>
        <authorList>
            <person name="Gilroy R."/>
            <person name="Ravi A."/>
            <person name="Getino M."/>
            <person name="Pursley I."/>
            <person name="Horton D.L."/>
            <person name="Alikhan N.F."/>
            <person name="Baker D."/>
            <person name="Gharbi K."/>
            <person name="Hall N."/>
            <person name="Watson M."/>
            <person name="Adriaenssens E.M."/>
            <person name="Foster-Nyarko E."/>
            <person name="Jarju S."/>
            <person name="Secka A."/>
            <person name="Antonio M."/>
            <person name="Oren A."/>
            <person name="Chaudhuri R.R."/>
            <person name="La Ragione R."/>
            <person name="Hildebrand F."/>
            <person name="Pallen M.J."/>
        </authorList>
    </citation>
    <scope>NUCLEOTIDE SEQUENCE</scope>
    <source>
        <strain evidence="3">ChiBcec15-4380</strain>
    </source>
</reference>
<dbReference type="EMBL" id="DVHE01000032">
    <property type="protein sequence ID" value="HIR50423.1"/>
    <property type="molecule type" value="Genomic_DNA"/>
</dbReference>
<reference evidence="3" key="1">
    <citation type="submission" date="2020-10" db="EMBL/GenBank/DDBJ databases">
        <authorList>
            <person name="Gilroy R."/>
        </authorList>
    </citation>
    <scope>NUCLEOTIDE SEQUENCE</scope>
    <source>
        <strain evidence="3">ChiBcec15-4380</strain>
    </source>
</reference>
<gene>
    <name evidence="3" type="ORF">IAA53_03925</name>
</gene>
<proteinExistence type="predicted"/>
<dbReference type="GO" id="GO:0016787">
    <property type="term" value="F:hydrolase activity"/>
    <property type="evidence" value="ECO:0007669"/>
    <property type="project" value="UniProtKB-KW"/>
</dbReference>
<name>A0A9D1IWI9_9FIRM</name>
<dbReference type="InterPro" id="IPR050300">
    <property type="entry name" value="GDXG_lipolytic_enzyme"/>
</dbReference>
<dbReference type="PANTHER" id="PTHR48081">
    <property type="entry name" value="AB HYDROLASE SUPERFAMILY PROTEIN C4A8.06C"/>
    <property type="match status" value="1"/>
</dbReference>
<dbReference type="InterPro" id="IPR029058">
    <property type="entry name" value="AB_hydrolase_fold"/>
</dbReference>
<dbReference type="SUPFAM" id="SSF53474">
    <property type="entry name" value="alpha/beta-Hydrolases"/>
    <property type="match status" value="1"/>
</dbReference>
<dbReference type="Gene3D" id="3.40.50.1820">
    <property type="entry name" value="alpha/beta hydrolase"/>
    <property type="match status" value="1"/>
</dbReference>
<dbReference type="Proteomes" id="UP000824239">
    <property type="component" value="Unassembled WGS sequence"/>
</dbReference>
<dbReference type="InterPro" id="IPR049492">
    <property type="entry name" value="BD-FAE-like_dom"/>
</dbReference>
<organism evidence="3 4">
    <name type="scientific">Candidatus Avoscillospira avicola</name>
    <dbReference type="NCBI Taxonomy" id="2840706"/>
    <lineage>
        <taxon>Bacteria</taxon>
        <taxon>Bacillati</taxon>
        <taxon>Bacillota</taxon>
        <taxon>Clostridia</taxon>
        <taxon>Eubacteriales</taxon>
        <taxon>Oscillospiraceae</taxon>
        <taxon>Oscillospiraceae incertae sedis</taxon>
        <taxon>Candidatus Avoscillospira</taxon>
    </lineage>
</organism>
<evidence type="ECO:0000256" key="1">
    <source>
        <dbReference type="ARBA" id="ARBA00022801"/>
    </source>
</evidence>